<evidence type="ECO:0000313" key="7">
    <source>
        <dbReference type="EMBL" id="RSU09556.1"/>
    </source>
</evidence>
<proteinExistence type="predicted"/>
<dbReference type="PROSITE" id="PS00486">
    <property type="entry name" value="DNA_MISMATCH_REPAIR_2"/>
    <property type="match status" value="1"/>
</dbReference>
<keyword evidence="3" id="KW-0067">ATP-binding</keyword>
<protein>
    <submittedName>
        <fullName evidence="7">Mannonate oxidoreductase</fullName>
    </submittedName>
</protein>
<dbReference type="Pfam" id="PF00488">
    <property type="entry name" value="MutS_V"/>
    <property type="match status" value="1"/>
</dbReference>
<keyword evidence="2" id="KW-0540">Nuclease</keyword>
<dbReference type="EMBL" id="NGKA01000020">
    <property type="protein sequence ID" value="RSU09556.1"/>
    <property type="molecule type" value="Genomic_DNA"/>
</dbReference>
<dbReference type="GO" id="GO:0140664">
    <property type="term" value="F:ATP-dependent DNA damage sensor activity"/>
    <property type="evidence" value="ECO:0007669"/>
    <property type="project" value="InterPro"/>
</dbReference>
<dbReference type="AlphaFoldDB" id="A0A430ANB3"/>
<dbReference type="SMART" id="SM00534">
    <property type="entry name" value="MUTSac"/>
    <property type="match status" value="1"/>
</dbReference>
<dbReference type="Proteomes" id="UP000287605">
    <property type="component" value="Unassembled WGS sequence"/>
</dbReference>
<dbReference type="InterPro" id="IPR005747">
    <property type="entry name" value="MutS2"/>
</dbReference>
<keyword evidence="8" id="KW-1185">Reference proteome</keyword>
<keyword evidence="4" id="KW-0238">DNA-binding</keyword>
<keyword evidence="1" id="KW-0547">Nucleotide-binding</keyword>
<evidence type="ECO:0000313" key="8">
    <source>
        <dbReference type="Proteomes" id="UP000287605"/>
    </source>
</evidence>
<keyword evidence="2" id="KW-0255">Endonuclease</keyword>
<evidence type="ECO:0000256" key="3">
    <source>
        <dbReference type="ARBA" id="ARBA00022840"/>
    </source>
</evidence>
<keyword evidence="2" id="KW-0378">Hydrolase</keyword>
<dbReference type="GO" id="GO:0004519">
    <property type="term" value="F:endonuclease activity"/>
    <property type="evidence" value="ECO:0007669"/>
    <property type="project" value="UniProtKB-KW"/>
</dbReference>
<dbReference type="InterPro" id="IPR045076">
    <property type="entry name" value="MutS"/>
</dbReference>
<dbReference type="OrthoDB" id="9808166at2"/>
<evidence type="ECO:0000256" key="4">
    <source>
        <dbReference type="ARBA" id="ARBA00023125"/>
    </source>
</evidence>
<dbReference type="PANTHER" id="PTHR48466">
    <property type="entry name" value="OS10G0509000 PROTEIN-RELATED"/>
    <property type="match status" value="1"/>
</dbReference>
<dbReference type="InterPro" id="IPR000432">
    <property type="entry name" value="DNA_mismatch_repair_MutS_C"/>
</dbReference>
<dbReference type="InterPro" id="IPR007696">
    <property type="entry name" value="DNA_mismatch_repair_MutS_core"/>
</dbReference>
<dbReference type="Gene3D" id="3.40.50.300">
    <property type="entry name" value="P-loop containing nucleotide triphosphate hydrolases"/>
    <property type="match status" value="1"/>
</dbReference>
<dbReference type="GO" id="GO:0045910">
    <property type="term" value="P:negative regulation of DNA recombination"/>
    <property type="evidence" value="ECO:0007669"/>
    <property type="project" value="InterPro"/>
</dbReference>
<dbReference type="GO" id="GO:0005524">
    <property type="term" value="F:ATP binding"/>
    <property type="evidence" value="ECO:0007669"/>
    <property type="project" value="UniProtKB-KW"/>
</dbReference>
<evidence type="ECO:0000256" key="1">
    <source>
        <dbReference type="ARBA" id="ARBA00022741"/>
    </source>
</evidence>
<dbReference type="InterPro" id="IPR027417">
    <property type="entry name" value="P-loop_NTPase"/>
</dbReference>
<evidence type="ECO:0000256" key="5">
    <source>
        <dbReference type="SAM" id="Coils"/>
    </source>
</evidence>
<dbReference type="GO" id="GO:0006298">
    <property type="term" value="P:mismatch repair"/>
    <property type="evidence" value="ECO:0007669"/>
    <property type="project" value="InterPro"/>
</dbReference>
<dbReference type="PANTHER" id="PTHR48466:SF2">
    <property type="entry name" value="OS10G0509000 PROTEIN"/>
    <property type="match status" value="1"/>
</dbReference>
<dbReference type="PIRSF" id="PIRSF005814">
    <property type="entry name" value="MutS_YshD"/>
    <property type="match status" value="1"/>
</dbReference>
<dbReference type="RefSeq" id="WP_126809807.1">
    <property type="nucleotide sequence ID" value="NZ_NGKA01000020.1"/>
</dbReference>
<gene>
    <name evidence="7" type="ORF">CBF29_11160</name>
</gene>
<accession>A0A430ANB3</accession>
<feature type="domain" description="DNA mismatch repair proteins mutS family" evidence="6">
    <location>
        <begin position="404"/>
        <end position="420"/>
    </location>
</feature>
<reference evidence="7 8" key="1">
    <citation type="submission" date="2017-05" db="EMBL/GenBank/DDBJ databases">
        <title>Vagococcus spp. assemblies.</title>
        <authorList>
            <person name="Gulvik C.A."/>
        </authorList>
    </citation>
    <scope>NUCLEOTIDE SEQUENCE [LARGE SCALE GENOMIC DNA]</scope>
    <source>
        <strain evidence="7 8">CCUG 51432</strain>
    </source>
</reference>
<name>A0A430ANB3_9ENTE</name>
<dbReference type="Gene3D" id="1.10.1420.10">
    <property type="match status" value="2"/>
</dbReference>
<dbReference type="SUPFAM" id="SSF48334">
    <property type="entry name" value="DNA repair protein MutS, domain III"/>
    <property type="match status" value="1"/>
</dbReference>
<evidence type="ECO:0000256" key="2">
    <source>
        <dbReference type="ARBA" id="ARBA00022759"/>
    </source>
</evidence>
<feature type="coiled-coil region" evidence="5">
    <location>
        <begin position="143"/>
        <end position="170"/>
    </location>
</feature>
<organism evidence="7 8">
    <name type="scientific">Vagococcus elongatus</name>
    <dbReference type="NCBI Taxonomy" id="180344"/>
    <lineage>
        <taxon>Bacteria</taxon>
        <taxon>Bacillati</taxon>
        <taxon>Bacillota</taxon>
        <taxon>Bacilli</taxon>
        <taxon>Lactobacillales</taxon>
        <taxon>Enterococcaceae</taxon>
        <taxon>Vagococcus</taxon>
    </lineage>
</organism>
<sequence length="634" mass="71925">MNQDTIEKTEFIKIIEELKTLTMSPFGKKKVEELKPSTNLRVVQMRLAETEEARRLLDGNLHVPFMGLTNIDYLTEQVSKGFVLNPEELVQYADFLRSCRLIKDFFKKHQAYVSNLSAYSTTLGTFPEVEDEINKMIQRSQVSADYHRELRRIRKKIQETESEIEKTLQKFLRNPNHSKKIQEFIVVKKQERFTIPIKASYKNQLNGSIVEESKRGTTAFIEPSMVAKLNDKLFDLKVAESAEVYQILAGLTGMIAEHLSAIKENIEIIGEFDVIFARAKYSRQIQGITPKLNQESKIVLCEAEHPLLTDPVPLTLAVGKDFRGLTITGPNAGGKTIVLKTVALLTLQTMTGLQIKAKSGTEIAIFDQIFVDIGDHQSIENALSTFSGHMKKLAMIAHETKGNSLLLLDEIGSGTDPKEGAALAIAMMEDFYSKGSILIATTHYGEIKRFSELHPDFETAAMSFDSETLAPKYQLQMGEVGTSNAFWIAEKMHLPSKVIKKAQKYEQSGAYDLEKKIFSRKNKSNETLQNTKKSFFHKGDKIYSSQHKTHGLVFEDDQISETIIVSINKELLTVSRQRVTLTMVREALYPAGYDYDSLFDDYQERKLMKDLLRGAKKAHNILDKQAQERKNKRS</sequence>
<dbReference type="SUPFAM" id="SSF52540">
    <property type="entry name" value="P-loop containing nucleoside triphosphate hydrolases"/>
    <property type="match status" value="1"/>
</dbReference>
<dbReference type="NCBIfam" id="TIGR01069">
    <property type="entry name" value="mutS2"/>
    <property type="match status" value="1"/>
</dbReference>
<evidence type="ECO:0000259" key="6">
    <source>
        <dbReference type="PROSITE" id="PS00486"/>
    </source>
</evidence>
<dbReference type="GO" id="GO:0030983">
    <property type="term" value="F:mismatched DNA binding"/>
    <property type="evidence" value="ECO:0007669"/>
    <property type="project" value="InterPro"/>
</dbReference>
<comment type="caution">
    <text evidence="7">The sequence shown here is derived from an EMBL/GenBank/DDBJ whole genome shotgun (WGS) entry which is preliminary data.</text>
</comment>
<dbReference type="GO" id="GO:0016887">
    <property type="term" value="F:ATP hydrolysis activity"/>
    <property type="evidence" value="ECO:0007669"/>
    <property type="project" value="InterPro"/>
</dbReference>
<dbReference type="InterPro" id="IPR036187">
    <property type="entry name" value="DNA_mismatch_repair_MutS_sf"/>
</dbReference>
<dbReference type="SMART" id="SM00533">
    <property type="entry name" value="MUTSd"/>
    <property type="match status" value="1"/>
</dbReference>
<keyword evidence="5" id="KW-0175">Coiled coil</keyword>